<evidence type="ECO:0000313" key="2">
    <source>
        <dbReference type="Proteomes" id="UP000230551"/>
    </source>
</evidence>
<proteinExistence type="predicted"/>
<dbReference type="AlphaFoldDB" id="A0A2G5PHP3"/>
<keyword evidence="2" id="KW-1185">Reference proteome</keyword>
<name>A0A2G5PHP3_9MYCO</name>
<dbReference type="Proteomes" id="UP000230551">
    <property type="component" value="Unassembled WGS sequence"/>
</dbReference>
<dbReference type="InterPro" id="IPR010310">
    <property type="entry name" value="T7SS_ESAT-6-like"/>
</dbReference>
<dbReference type="OrthoDB" id="4474955at2"/>
<dbReference type="STRING" id="85968.GCA_900073015_01510"/>
<reference evidence="1 2" key="1">
    <citation type="journal article" date="2017" name="Infect. Genet. Evol.">
        <title>The new phylogeny of the genus Mycobacterium: The old and the news.</title>
        <authorList>
            <person name="Tortoli E."/>
            <person name="Fedrizzi T."/>
            <person name="Meehan C.J."/>
            <person name="Trovato A."/>
            <person name="Grottola A."/>
            <person name="Giacobazzi E."/>
            <person name="Serpini G.F."/>
            <person name="Tagliazucchi S."/>
            <person name="Fabio A."/>
            <person name="Bettua C."/>
            <person name="Bertorelli R."/>
            <person name="Frascaro F."/>
            <person name="De Sanctis V."/>
            <person name="Pecorari M."/>
            <person name="Jousson O."/>
            <person name="Segata N."/>
            <person name="Cirillo D.M."/>
        </authorList>
    </citation>
    <scope>NUCLEOTIDE SEQUENCE [LARGE SCALE GENOMIC DNA]</scope>
    <source>
        <strain evidence="1 2">CIP1034565</strain>
    </source>
</reference>
<protein>
    <submittedName>
        <fullName evidence="1">WXG100 family type VII secretion target</fullName>
    </submittedName>
</protein>
<accession>A0A2G5PHP3</accession>
<dbReference type="Pfam" id="PF06013">
    <property type="entry name" value="WXG100"/>
    <property type="match status" value="1"/>
</dbReference>
<dbReference type="EMBL" id="PDCN02000001">
    <property type="protein sequence ID" value="PIB77680.1"/>
    <property type="molecule type" value="Genomic_DNA"/>
</dbReference>
<sequence length="117" mass="11987">MKGTTSTPTPPGDAGLRSDLTLMKTVADLADARSADLALLLGQFGAAMQAVPDSVWGGPAAAEFKNVMTRWNLEARALTTALTAIATTLRANTSGLRAAGGAHSDLIARAAVELPVR</sequence>
<comment type="caution">
    <text evidence="1">The sequence shown here is derived from an EMBL/GenBank/DDBJ whole genome shotgun (WGS) entry which is preliminary data.</text>
</comment>
<dbReference type="SUPFAM" id="SSF140453">
    <property type="entry name" value="EsxAB dimer-like"/>
    <property type="match status" value="1"/>
</dbReference>
<dbReference type="RefSeq" id="WP_090588157.1">
    <property type="nucleotide sequence ID" value="NZ_CP104302.1"/>
</dbReference>
<evidence type="ECO:0000313" key="1">
    <source>
        <dbReference type="EMBL" id="PIB77680.1"/>
    </source>
</evidence>
<dbReference type="Gene3D" id="1.10.287.1060">
    <property type="entry name" value="ESAT-6-like"/>
    <property type="match status" value="1"/>
</dbReference>
<organism evidence="1 2">
    <name type="scientific">Mycolicibacterium brumae</name>
    <dbReference type="NCBI Taxonomy" id="85968"/>
    <lineage>
        <taxon>Bacteria</taxon>
        <taxon>Bacillati</taxon>
        <taxon>Actinomycetota</taxon>
        <taxon>Actinomycetes</taxon>
        <taxon>Mycobacteriales</taxon>
        <taxon>Mycobacteriaceae</taxon>
        <taxon>Mycolicibacterium</taxon>
    </lineage>
</organism>
<gene>
    <name evidence="1" type="ORF">CQY22_001685</name>
</gene>
<dbReference type="InterPro" id="IPR036689">
    <property type="entry name" value="ESAT-6-like_sf"/>
</dbReference>